<evidence type="ECO:0000313" key="2">
    <source>
        <dbReference type="Proteomes" id="UP000241690"/>
    </source>
</evidence>
<dbReference type="RefSeq" id="XP_024773892.1">
    <property type="nucleotide sequence ID" value="XM_024916089.1"/>
</dbReference>
<dbReference type="AlphaFoldDB" id="A0A2T4AAV8"/>
<gene>
    <name evidence="1" type="ORF">M431DRAFT_483027</name>
</gene>
<name>A0A2T4AAV8_TRIHA</name>
<dbReference type="Proteomes" id="UP000241690">
    <property type="component" value="Unassembled WGS sequence"/>
</dbReference>
<reference evidence="1 2" key="1">
    <citation type="submission" date="2016-07" db="EMBL/GenBank/DDBJ databases">
        <title>Multiple horizontal gene transfer events from other fungi enriched the ability of initially mycotrophic Trichoderma (Ascomycota) to feed on dead plant biomass.</title>
        <authorList>
            <consortium name="DOE Joint Genome Institute"/>
            <person name="Aerts A."/>
            <person name="Atanasova L."/>
            <person name="Chenthamara K."/>
            <person name="Zhang J."/>
            <person name="Grujic M."/>
            <person name="Henrissat B."/>
            <person name="Kuo A."/>
            <person name="Salamov A."/>
            <person name="Lipzen A."/>
            <person name="Labutti K."/>
            <person name="Barry K."/>
            <person name="Miao Y."/>
            <person name="Rahimi M.J."/>
            <person name="Shen Q."/>
            <person name="Grigoriev I.V."/>
            <person name="Kubicek C.P."/>
            <person name="Druzhinina I.S."/>
        </authorList>
    </citation>
    <scope>NUCLEOTIDE SEQUENCE [LARGE SCALE GENOMIC DNA]</scope>
    <source>
        <strain evidence="1 2">CBS 226.95</strain>
    </source>
</reference>
<protein>
    <submittedName>
        <fullName evidence="1">Uncharacterized protein</fullName>
    </submittedName>
</protein>
<evidence type="ECO:0000313" key="1">
    <source>
        <dbReference type="EMBL" id="PTB54215.1"/>
    </source>
</evidence>
<proteinExistence type="predicted"/>
<accession>A0A2T4AAV8</accession>
<dbReference type="EMBL" id="KZ679681">
    <property type="protein sequence ID" value="PTB54215.1"/>
    <property type="molecule type" value="Genomic_DNA"/>
</dbReference>
<dbReference type="GeneID" id="36624658"/>
<organism evidence="1 2">
    <name type="scientific">Trichoderma harzianum CBS 226.95</name>
    <dbReference type="NCBI Taxonomy" id="983964"/>
    <lineage>
        <taxon>Eukaryota</taxon>
        <taxon>Fungi</taxon>
        <taxon>Dikarya</taxon>
        <taxon>Ascomycota</taxon>
        <taxon>Pezizomycotina</taxon>
        <taxon>Sordariomycetes</taxon>
        <taxon>Hypocreomycetidae</taxon>
        <taxon>Hypocreales</taxon>
        <taxon>Hypocreaceae</taxon>
        <taxon>Trichoderma</taxon>
    </lineage>
</organism>
<sequence>MKRGRKYLVLAILVDRPCLHLVSQCERGALSTALSLSLSPQHHQIVIFAANAGYFYDHVSRPSTRNGPVPAHWRESPDISALPKIPICCLGPNTAAYRRPQPPIRSTTPLRRVQLCIRVQVQRQSQAKIGMDSGSTFTATATLSPASPDEVGVYSTQSSRGHCMLGCSPPQASSRPRQKIIGIAVQATALWSTAVDW</sequence>
<keyword evidence="2" id="KW-1185">Reference proteome</keyword>